<dbReference type="InterPro" id="IPR013324">
    <property type="entry name" value="RNA_pol_sigma_r3/r4-like"/>
</dbReference>
<dbReference type="PANTHER" id="PTHR43133:SF25">
    <property type="entry name" value="RNA POLYMERASE SIGMA FACTOR RFAY-RELATED"/>
    <property type="match status" value="1"/>
</dbReference>
<dbReference type="Proteomes" id="UP000297654">
    <property type="component" value="Unassembled WGS sequence"/>
</dbReference>
<comment type="caution">
    <text evidence="6">The sequence shown here is derived from an EMBL/GenBank/DDBJ whole genome shotgun (WGS) entry which is preliminary data.</text>
</comment>
<evidence type="ECO:0000256" key="1">
    <source>
        <dbReference type="ARBA" id="ARBA00010641"/>
    </source>
</evidence>
<evidence type="ECO:0000256" key="4">
    <source>
        <dbReference type="ARBA" id="ARBA00023163"/>
    </source>
</evidence>
<gene>
    <name evidence="6" type="ORF">E3O10_18220</name>
</gene>
<keyword evidence="7" id="KW-1185">Reference proteome</keyword>
<dbReference type="STRING" id="1424661.SAMN05216281_1428"/>
<evidence type="ECO:0000259" key="5">
    <source>
        <dbReference type="Pfam" id="PF08281"/>
    </source>
</evidence>
<dbReference type="NCBIfam" id="TIGR02937">
    <property type="entry name" value="sigma70-ECF"/>
    <property type="match status" value="1"/>
</dbReference>
<protein>
    <submittedName>
        <fullName evidence="6">Sigma-70 family RNA polymerase sigma factor</fullName>
    </submittedName>
</protein>
<comment type="similarity">
    <text evidence="1">Belongs to the sigma-70 factor family. ECF subfamily.</text>
</comment>
<dbReference type="RefSeq" id="WP_092112962.1">
    <property type="nucleotide sequence ID" value="NZ_FOCN01000042.1"/>
</dbReference>
<evidence type="ECO:0000256" key="2">
    <source>
        <dbReference type="ARBA" id="ARBA00023015"/>
    </source>
</evidence>
<dbReference type="SUPFAM" id="SSF88946">
    <property type="entry name" value="Sigma2 domain of RNA polymerase sigma factors"/>
    <property type="match status" value="1"/>
</dbReference>
<dbReference type="InterPro" id="IPR036388">
    <property type="entry name" value="WH-like_DNA-bd_sf"/>
</dbReference>
<dbReference type="EMBL" id="SOFF01000064">
    <property type="protein sequence ID" value="TFB81880.1"/>
    <property type="molecule type" value="Genomic_DNA"/>
</dbReference>
<evidence type="ECO:0000313" key="6">
    <source>
        <dbReference type="EMBL" id="TFB81880.1"/>
    </source>
</evidence>
<dbReference type="PANTHER" id="PTHR43133">
    <property type="entry name" value="RNA POLYMERASE ECF-TYPE SIGMA FACTO"/>
    <property type="match status" value="1"/>
</dbReference>
<dbReference type="GO" id="GO:0016987">
    <property type="term" value="F:sigma factor activity"/>
    <property type="evidence" value="ECO:0007669"/>
    <property type="project" value="UniProtKB-KW"/>
</dbReference>
<sequence length="177" mass="19712">MSTVEGIDGLVFVDKVVLVGPLQDVMRELIPDLLGYFLNRLDDREDAADAVADTLLVLWRKERAVPAGTEDARRYAFGVARKILVTARRGRRRHTALADRLRVLVREEIIPGPEVDIDLRTALGSLTDRDRELVLLVAWEGFSVADASQILGIRPDAARARYSRARAQLRETLGATP</sequence>
<dbReference type="InterPro" id="IPR039425">
    <property type="entry name" value="RNA_pol_sigma-70-like"/>
</dbReference>
<dbReference type="GO" id="GO:0006352">
    <property type="term" value="P:DNA-templated transcription initiation"/>
    <property type="evidence" value="ECO:0007669"/>
    <property type="project" value="InterPro"/>
</dbReference>
<keyword evidence="4" id="KW-0804">Transcription</keyword>
<name>A0A1H8MBH1_9MICO</name>
<dbReference type="Gene3D" id="1.10.1740.10">
    <property type="match status" value="1"/>
</dbReference>
<reference evidence="6 7" key="1">
    <citation type="submission" date="2019-03" db="EMBL/GenBank/DDBJ databases">
        <title>Genomics of glacier-inhabiting Cryobacterium strains.</title>
        <authorList>
            <person name="Liu Q."/>
            <person name="Xin Y.-H."/>
        </authorList>
    </citation>
    <scope>NUCLEOTIDE SEQUENCE [LARGE SCALE GENOMIC DNA]</scope>
    <source>
        <strain evidence="6 7">Hh15</strain>
    </source>
</reference>
<feature type="domain" description="RNA polymerase sigma factor 70 region 4 type 2" evidence="5">
    <location>
        <begin position="118"/>
        <end position="169"/>
    </location>
</feature>
<dbReference type="InterPro" id="IPR013325">
    <property type="entry name" value="RNA_pol_sigma_r2"/>
</dbReference>
<dbReference type="InterPro" id="IPR014284">
    <property type="entry name" value="RNA_pol_sigma-70_dom"/>
</dbReference>
<organism evidence="6 7">
    <name type="scientific">Cryobacterium luteum</name>
    <dbReference type="NCBI Taxonomy" id="1424661"/>
    <lineage>
        <taxon>Bacteria</taxon>
        <taxon>Bacillati</taxon>
        <taxon>Actinomycetota</taxon>
        <taxon>Actinomycetes</taxon>
        <taxon>Micrococcales</taxon>
        <taxon>Microbacteriaceae</taxon>
        <taxon>Cryobacterium</taxon>
    </lineage>
</organism>
<evidence type="ECO:0000256" key="3">
    <source>
        <dbReference type="ARBA" id="ARBA00023082"/>
    </source>
</evidence>
<dbReference type="Gene3D" id="1.10.10.10">
    <property type="entry name" value="Winged helix-like DNA-binding domain superfamily/Winged helix DNA-binding domain"/>
    <property type="match status" value="1"/>
</dbReference>
<dbReference type="Pfam" id="PF08281">
    <property type="entry name" value="Sigma70_r4_2"/>
    <property type="match status" value="1"/>
</dbReference>
<dbReference type="InterPro" id="IPR013249">
    <property type="entry name" value="RNA_pol_sigma70_r4_t2"/>
</dbReference>
<evidence type="ECO:0000313" key="7">
    <source>
        <dbReference type="Proteomes" id="UP000297654"/>
    </source>
</evidence>
<proteinExistence type="inferred from homology"/>
<keyword evidence="2" id="KW-0805">Transcription regulation</keyword>
<dbReference type="AlphaFoldDB" id="A0A1H8MBH1"/>
<keyword evidence="3" id="KW-0731">Sigma factor</keyword>
<dbReference type="GO" id="GO:0003677">
    <property type="term" value="F:DNA binding"/>
    <property type="evidence" value="ECO:0007669"/>
    <property type="project" value="InterPro"/>
</dbReference>
<dbReference type="SUPFAM" id="SSF88659">
    <property type="entry name" value="Sigma3 and sigma4 domains of RNA polymerase sigma factors"/>
    <property type="match status" value="1"/>
</dbReference>
<accession>A0A1H8MBH1</accession>